<keyword evidence="2" id="KW-1185">Reference proteome</keyword>
<reference evidence="1 2" key="1">
    <citation type="submission" date="2018-05" db="EMBL/GenBank/DDBJ databases">
        <title>Rhodobacteraceae gen. nov., sp. nov. isolated from sea water.</title>
        <authorList>
            <person name="Ren Y."/>
        </authorList>
    </citation>
    <scope>NUCLEOTIDE SEQUENCE [LARGE SCALE GENOMIC DNA]</scope>
    <source>
        <strain evidence="1 2">TG-679</strain>
    </source>
</reference>
<dbReference type="AlphaFoldDB" id="A0A2V2LDQ0"/>
<gene>
    <name evidence="1" type="ORF">DKT77_17115</name>
</gene>
<protein>
    <submittedName>
        <fullName evidence="1">Uncharacterized protein</fullName>
    </submittedName>
</protein>
<evidence type="ECO:0000313" key="1">
    <source>
        <dbReference type="EMBL" id="PWR01426.1"/>
    </source>
</evidence>
<dbReference type="EMBL" id="QGKU01000051">
    <property type="protein sequence ID" value="PWR01426.1"/>
    <property type="molecule type" value="Genomic_DNA"/>
</dbReference>
<name>A0A2V2LDQ0_9RHOB</name>
<accession>A0A2V2LDQ0</accession>
<comment type="caution">
    <text evidence="1">The sequence shown here is derived from an EMBL/GenBank/DDBJ whole genome shotgun (WGS) entry which is preliminary data.</text>
</comment>
<organism evidence="1 2">
    <name type="scientific">Meridianimarinicoccus roseus</name>
    <dbReference type="NCBI Taxonomy" id="2072018"/>
    <lineage>
        <taxon>Bacteria</taxon>
        <taxon>Pseudomonadati</taxon>
        <taxon>Pseudomonadota</taxon>
        <taxon>Alphaproteobacteria</taxon>
        <taxon>Rhodobacterales</taxon>
        <taxon>Paracoccaceae</taxon>
        <taxon>Meridianimarinicoccus</taxon>
    </lineage>
</organism>
<proteinExistence type="predicted"/>
<dbReference type="Proteomes" id="UP000245680">
    <property type="component" value="Unassembled WGS sequence"/>
</dbReference>
<sequence length="65" mass="7275">MQRRLQNMRIQAVLKAAKVHLKRLAMVLLARLIPVFLLFQSAFGPFESVQAASGGQAPDRFSGHR</sequence>
<evidence type="ECO:0000313" key="2">
    <source>
        <dbReference type="Proteomes" id="UP000245680"/>
    </source>
</evidence>